<feature type="compositionally biased region" description="Low complexity" evidence="1">
    <location>
        <begin position="201"/>
        <end position="210"/>
    </location>
</feature>
<evidence type="ECO:0000313" key="3">
    <source>
        <dbReference type="Proteomes" id="UP001203297"/>
    </source>
</evidence>
<proteinExistence type="predicted"/>
<feature type="region of interest" description="Disordered" evidence="1">
    <location>
        <begin position="688"/>
        <end position="717"/>
    </location>
</feature>
<gene>
    <name evidence="2" type="ORF">B0F90DRAFT_1758040</name>
</gene>
<feature type="region of interest" description="Disordered" evidence="1">
    <location>
        <begin position="797"/>
        <end position="834"/>
    </location>
</feature>
<feature type="compositionally biased region" description="Acidic residues" evidence="1">
    <location>
        <begin position="824"/>
        <end position="834"/>
    </location>
</feature>
<accession>A0AAD4QKJ6</accession>
<name>A0AAD4QKJ6_9AGAM</name>
<dbReference type="Proteomes" id="UP001203297">
    <property type="component" value="Unassembled WGS sequence"/>
</dbReference>
<dbReference type="EMBL" id="WTXG01000077">
    <property type="protein sequence ID" value="KAI0294292.1"/>
    <property type="molecule type" value="Genomic_DNA"/>
</dbReference>
<comment type="caution">
    <text evidence="2">The sequence shown here is derived from an EMBL/GenBank/DDBJ whole genome shotgun (WGS) entry which is preliminary data.</text>
</comment>
<reference evidence="2" key="1">
    <citation type="journal article" date="2022" name="New Phytol.">
        <title>Evolutionary transition to the ectomycorrhizal habit in the genomes of a hyperdiverse lineage of mushroom-forming fungi.</title>
        <authorList>
            <person name="Looney B."/>
            <person name="Miyauchi S."/>
            <person name="Morin E."/>
            <person name="Drula E."/>
            <person name="Courty P.E."/>
            <person name="Kohler A."/>
            <person name="Kuo A."/>
            <person name="LaButti K."/>
            <person name="Pangilinan J."/>
            <person name="Lipzen A."/>
            <person name="Riley R."/>
            <person name="Andreopoulos W."/>
            <person name="He G."/>
            <person name="Johnson J."/>
            <person name="Nolan M."/>
            <person name="Tritt A."/>
            <person name="Barry K.W."/>
            <person name="Grigoriev I.V."/>
            <person name="Nagy L.G."/>
            <person name="Hibbett D."/>
            <person name="Henrissat B."/>
            <person name="Matheny P.B."/>
            <person name="Labbe J."/>
            <person name="Martin F.M."/>
        </authorList>
    </citation>
    <scope>NUCLEOTIDE SEQUENCE</scope>
    <source>
        <strain evidence="2">BPL690</strain>
    </source>
</reference>
<organism evidence="2 3">
    <name type="scientific">Multifurca ochricompacta</name>
    <dbReference type="NCBI Taxonomy" id="376703"/>
    <lineage>
        <taxon>Eukaryota</taxon>
        <taxon>Fungi</taxon>
        <taxon>Dikarya</taxon>
        <taxon>Basidiomycota</taxon>
        <taxon>Agaricomycotina</taxon>
        <taxon>Agaricomycetes</taxon>
        <taxon>Russulales</taxon>
        <taxon>Russulaceae</taxon>
        <taxon>Multifurca</taxon>
    </lineage>
</organism>
<evidence type="ECO:0000256" key="1">
    <source>
        <dbReference type="SAM" id="MobiDB-lite"/>
    </source>
</evidence>
<feature type="compositionally biased region" description="Low complexity" evidence="1">
    <location>
        <begin position="113"/>
        <end position="123"/>
    </location>
</feature>
<evidence type="ECO:0000313" key="2">
    <source>
        <dbReference type="EMBL" id="KAI0294292.1"/>
    </source>
</evidence>
<sequence>MTFVNNGFFSSSDCLILSTSPSSSTQSGMHPDLSAHSWPSDLWSSYYTPNRCTCISKPHDSSTFDPTCIWNFSPAKLAPSTEELEHIYPSPPPTDSDPKHTVPLPVLCEDSSSHVTGGTSVSSLPHPLTLPCSPAPLTQRPEALLTSHPSTQDLPLSPPPSFPMVPHALPEATALCCTHDRTDADADADLDLDMETDPADGDSQSSSSSPDEPPPSDLLTPLFPTWDLPLDDADARPAGTLEVSTLLSRSLVSPLARHGTLGIQAMEGDRITVSSGGSSSSIRDLDCRVESNCPQFRPLLVPPDGLVSARFPMFHTLFPSSNFDASPSDGLLGYSLPSSNGNLFVDSSPLNLLLPDPDSPHVLPKLRLLGPVLQLRRRFPLLPTSLEDPATGHRDGDAYSLITPCHSIGNWPSLSATFDMPQCASFVPTNENSGEEPNPITSFFEELDDMSHDEIPPSPSVCIPSSYATAEFGSGVTLDLGSMDVDDTNFFDYSSHDSDDFKEDVAPSSPMRRMLPELHDEEEDFLGTSPVPSSPSRRTFANLPEDIAMHDPPVSPPQSPLLAGQPLLTLPGAEPDNSLIVSETPVSEWSAPSPPRGSGLGLFLPIQAASSNHAEASETHAIEPNLCFSPEAIARVDALEFEKLKSARRRTWVSERKAKEDEVFHAKRAELLAGRLSMAPPVPSKLADFDERGGVSAGADADGTEGPPGEPAQLDESDEKTIRMWLLYTEARRAEARRVRKREKERGRELHALLRLKLGEDPDVTERAGGAKLKPGKTAIVSMPQLIARMIMKRRDTPRPFSPRKHGSPYIHSVLSRTELEPPATDEYDMDMEG</sequence>
<dbReference type="AlphaFoldDB" id="A0AAD4QKJ6"/>
<keyword evidence="3" id="KW-1185">Reference proteome</keyword>
<feature type="region of interest" description="Disordered" evidence="1">
    <location>
        <begin position="108"/>
        <end position="127"/>
    </location>
</feature>
<feature type="region of interest" description="Disordered" evidence="1">
    <location>
        <begin position="192"/>
        <end position="223"/>
    </location>
</feature>
<protein>
    <submittedName>
        <fullName evidence="2">Uncharacterized protein</fullName>
    </submittedName>
</protein>